<dbReference type="InterPro" id="IPR028796">
    <property type="entry name" value="BBS8"/>
</dbReference>
<feature type="transmembrane region" description="Helical" evidence="1">
    <location>
        <begin position="269"/>
        <end position="290"/>
    </location>
</feature>
<evidence type="ECO:0000313" key="3">
    <source>
        <dbReference type="Proteomes" id="UP000324800"/>
    </source>
</evidence>
<sequence length="317" mass="36094">MNPLWRALAYLNAKKYDACAAICVELLMKNRLDQAAWFLKVRAMVAKAYIDADLNNTLQINGANMNALRTNNAIFNFPRKVIDNSITITRSKIGQEELITLADYTGGKIIPNGLLLNGISFTIDIEVEERFLDDLRRAYSIIQQMHTLQELRPKGAFVQLTLSSSFELPASKRDIARKVLLSAVEQSSDQLSGELNSWIISIIRTDFTNTQTLQTQTRPSNAQLSSKHELVHSRFNTPVISHKNEDEEPEKQYVIGPPRKIVGSPEKQIFFWTFIFAIVLLGVVTAYMWLMTVYEDPLIYLICFILEQDHPLKDDVI</sequence>
<name>A0A5J4WGY7_9EUKA</name>
<comment type="caution">
    <text evidence="2">The sequence shown here is derived from an EMBL/GenBank/DDBJ whole genome shotgun (WGS) entry which is preliminary data.</text>
</comment>
<dbReference type="PANTHER" id="PTHR44177:SF1">
    <property type="entry name" value="TETRATRICOPEPTIDE REPEAT PROTEIN 8"/>
    <property type="match status" value="1"/>
</dbReference>
<dbReference type="EMBL" id="SNRW01002087">
    <property type="protein sequence ID" value="KAA6393953.1"/>
    <property type="molecule type" value="Genomic_DNA"/>
</dbReference>
<proteinExistence type="predicted"/>
<keyword evidence="1" id="KW-1133">Transmembrane helix</keyword>
<dbReference type="GO" id="GO:0036064">
    <property type="term" value="C:ciliary basal body"/>
    <property type="evidence" value="ECO:0007669"/>
    <property type="project" value="TreeGrafter"/>
</dbReference>
<keyword evidence="1" id="KW-0472">Membrane</keyword>
<dbReference type="OrthoDB" id="421121at2759"/>
<dbReference type="PANTHER" id="PTHR44177">
    <property type="entry name" value="TETRATRICOPEPTIDE REPEAT PROTEIN 8"/>
    <property type="match status" value="1"/>
</dbReference>
<organism evidence="2 3">
    <name type="scientific">Streblomastix strix</name>
    <dbReference type="NCBI Taxonomy" id="222440"/>
    <lineage>
        <taxon>Eukaryota</taxon>
        <taxon>Metamonada</taxon>
        <taxon>Preaxostyla</taxon>
        <taxon>Oxymonadida</taxon>
        <taxon>Streblomastigidae</taxon>
        <taxon>Streblomastix</taxon>
    </lineage>
</organism>
<dbReference type="AlphaFoldDB" id="A0A5J4WGY7"/>
<dbReference type="GO" id="GO:0097730">
    <property type="term" value="C:non-motile cilium"/>
    <property type="evidence" value="ECO:0007669"/>
    <property type="project" value="TreeGrafter"/>
</dbReference>
<gene>
    <name evidence="2" type="ORF">EZS28_010518</name>
</gene>
<evidence type="ECO:0000313" key="2">
    <source>
        <dbReference type="EMBL" id="KAA6393953.1"/>
    </source>
</evidence>
<keyword evidence="1" id="KW-0812">Transmembrane</keyword>
<evidence type="ECO:0000256" key="1">
    <source>
        <dbReference type="SAM" id="Phobius"/>
    </source>
</evidence>
<dbReference type="GO" id="GO:1905515">
    <property type="term" value="P:non-motile cilium assembly"/>
    <property type="evidence" value="ECO:0007669"/>
    <property type="project" value="InterPro"/>
</dbReference>
<accession>A0A5J4WGY7</accession>
<dbReference type="GO" id="GO:0034464">
    <property type="term" value="C:BBSome"/>
    <property type="evidence" value="ECO:0007669"/>
    <property type="project" value="InterPro"/>
</dbReference>
<protein>
    <submittedName>
        <fullName evidence="2">Uncharacterized protein</fullName>
    </submittedName>
</protein>
<dbReference type="Proteomes" id="UP000324800">
    <property type="component" value="Unassembled WGS sequence"/>
</dbReference>
<reference evidence="2 3" key="1">
    <citation type="submission" date="2019-03" db="EMBL/GenBank/DDBJ databases">
        <title>Single cell metagenomics reveals metabolic interactions within the superorganism composed of flagellate Streblomastix strix and complex community of Bacteroidetes bacteria on its surface.</title>
        <authorList>
            <person name="Treitli S.C."/>
            <person name="Kolisko M."/>
            <person name="Husnik F."/>
            <person name="Keeling P."/>
            <person name="Hampl V."/>
        </authorList>
    </citation>
    <scope>NUCLEOTIDE SEQUENCE [LARGE SCALE GENOMIC DNA]</scope>
    <source>
        <strain evidence="2">ST1C</strain>
    </source>
</reference>